<dbReference type="AlphaFoldDB" id="A0A0D1DAY5"/>
<gene>
    <name evidence="3" type="ORF">jaqu_11450</name>
</gene>
<dbReference type="OrthoDB" id="7875742at2"/>
<organism evidence="3 4">
    <name type="scientific">Jannaschia aquimarina</name>
    <dbReference type="NCBI Taxonomy" id="935700"/>
    <lineage>
        <taxon>Bacteria</taxon>
        <taxon>Pseudomonadati</taxon>
        <taxon>Pseudomonadota</taxon>
        <taxon>Alphaproteobacteria</taxon>
        <taxon>Rhodobacterales</taxon>
        <taxon>Roseobacteraceae</taxon>
        <taxon>Jannaschia</taxon>
    </lineage>
</organism>
<keyword evidence="2" id="KW-0472">Membrane</keyword>
<accession>A0A0D1DAY5</accession>
<dbReference type="EMBL" id="JYFE01000022">
    <property type="protein sequence ID" value="KIT17103.1"/>
    <property type="molecule type" value="Genomic_DNA"/>
</dbReference>
<keyword evidence="2" id="KW-0812">Transmembrane</keyword>
<proteinExistence type="predicted"/>
<keyword evidence="2" id="KW-1133">Transmembrane helix</keyword>
<reference evidence="3 4" key="1">
    <citation type="submission" date="2015-02" db="EMBL/GenBank/DDBJ databases">
        <title>Genome Sequence of Jannaschia aquimarina DSM28248, a member of the Roseobacter clade.</title>
        <authorList>
            <person name="Voget S."/>
            <person name="Daniel R."/>
        </authorList>
    </citation>
    <scope>NUCLEOTIDE SEQUENCE [LARGE SCALE GENOMIC DNA]</scope>
    <source>
        <strain evidence="3 4">GSW-M26</strain>
    </source>
</reference>
<evidence type="ECO:0000313" key="3">
    <source>
        <dbReference type="EMBL" id="KIT17103.1"/>
    </source>
</evidence>
<dbReference type="PATRIC" id="fig|935700.4.peg.1191"/>
<evidence type="ECO:0000313" key="4">
    <source>
        <dbReference type="Proteomes" id="UP000032232"/>
    </source>
</evidence>
<name>A0A0D1DAY5_9RHOB</name>
<feature type="transmembrane region" description="Helical" evidence="2">
    <location>
        <begin position="158"/>
        <end position="176"/>
    </location>
</feature>
<comment type="caution">
    <text evidence="3">The sequence shown here is derived from an EMBL/GenBank/DDBJ whole genome shotgun (WGS) entry which is preliminary data.</text>
</comment>
<dbReference type="Proteomes" id="UP000032232">
    <property type="component" value="Unassembled WGS sequence"/>
</dbReference>
<dbReference type="RefSeq" id="WP_043917990.1">
    <property type="nucleotide sequence ID" value="NZ_FZPF01000001.1"/>
</dbReference>
<protein>
    <submittedName>
        <fullName evidence="3">Uncharacterized protein</fullName>
    </submittedName>
</protein>
<feature type="region of interest" description="Disordered" evidence="1">
    <location>
        <begin position="122"/>
        <end position="150"/>
    </location>
</feature>
<evidence type="ECO:0000256" key="2">
    <source>
        <dbReference type="SAM" id="Phobius"/>
    </source>
</evidence>
<keyword evidence="4" id="KW-1185">Reference proteome</keyword>
<sequence length="177" mass="18170">MTIDLPPRDRRIHVFAVSDGGEAIPHQTYLGGTASDGAALRAALGAQIDPTHAEVFAISDILPMTLRDYLSQAHDIPPANLVADAAKLDALSGDVVVLAPAALEGVSVLQPAAHLTHMGAYDPVEADDTPRPLPRAVKEPETAAPDTTKGGGALGRPTIAAIVAAALVVAVIVFVLL</sequence>
<dbReference type="STRING" id="935700.jaqu_11450"/>
<evidence type="ECO:0000256" key="1">
    <source>
        <dbReference type="SAM" id="MobiDB-lite"/>
    </source>
</evidence>